<evidence type="ECO:0000259" key="5">
    <source>
        <dbReference type="SMART" id="SM00394"/>
    </source>
</evidence>
<keyword evidence="2" id="KW-0282">Flagellum</keyword>
<proteinExistence type="inferred from homology"/>
<feature type="domain" description="RIIa" evidence="5">
    <location>
        <begin position="18"/>
        <end position="55"/>
    </location>
</feature>
<evidence type="ECO:0000256" key="2">
    <source>
        <dbReference type="ARBA" id="ARBA00022846"/>
    </source>
</evidence>
<name>A0A6T8KN62_HEMAN</name>
<evidence type="ECO:0000256" key="4">
    <source>
        <dbReference type="ARBA" id="ARBA00035651"/>
    </source>
</evidence>
<accession>A0A6T8KN62</accession>
<evidence type="ECO:0000313" key="6">
    <source>
        <dbReference type="EMBL" id="CAD8744041.1"/>
    </source>
</evidence>
<dbReference type="PANTHER" id="PTHR14952">
    <property type="entry name" value="ROPPORIN-1-LIKE PROTEIN"/>
    <property type="match status" value="1"/>
</dbReference>
<comment type="subcellular location">
    <subcellularLocation>
        <location evidence="1">Cell projection</location>
        <location evidence="1">Cilium</location>
        <location evidence="1">Flagellum</location>
    </subcellularLocation>
</comment>
<dbReference type="AlphaFoldDB" id="A0A6T8KN62"/>
<protein>
    <recommendedName>
        <fullName evidence="5">RIIa domain-containing protein</fullName>
    </recommendedName>
</protein>
<dbReference type="GO" id="GO:0031514">
    <property type="term" value="C:motile cilium"/>
    <property type="evidence" value="ECO:0007669"/>
    <property type="project" value="UniProtKB-SubCell"/>
</dbReference>
<gene>
    <name evidence="6" type="ORF">HAND1043_LOCUS10536</name>
</gene>
<evidence type="ECO:0000256" key="3">
    <source>
        <dbReference type="ARBA" id="ARBA00023273"/>
    </source>
</evidence>
<sequence length="220" mass="24658">MVLDVEPMYCAEQINIPENLGEVLKAYAKEVIRQQPADIFEFSAQYFAQLDQQEDEFMDNSQWQVERDHVFKLVYECANLKSDDIELVKLREICEGETVGIPSKAVDMTLELILAEEEGKVQWRKYVIAMCAQVSGVEDVTGFVRLLMDPAMFGNDDGQLAKEEFITLFDWWSSIDQAISAELKEGLFSALSSGPDMVSYEAFLDALGSAEAETAAAPAQ</sequence>
<organism evidence="6">
    <name type="scientific">Hemiselmis andersenii</name>
    <name type="common">Cryptophyte alga</name>
    <dbReference type="NCBI Taxonomy" id="464988"/>
    <lineage>
        <taxon>Eukaryota</taxon>
        <taxon>Cryptophyceae</taxon>
        <taxon>Cryptomonadales</taxon>
        <taxon>Hemiselmidaceae</taxon>
        <taxon>Hemiselmis</taxon>
    </lineage>
</organism>
<comment type="similarity">
    <text evidence="4">Belongs to the ropporin family.</text>
</comment>
<reference evidence="6" key="1">
    <citation type="submission" date="2021-01" db="EMBL/GenBank/DDBJ databases">
        <authorList>
            <person name="Corre E."/>
            <person name="Pelletier E."/>
            <person name="Niang G."/>
            <person name="Scheremetjew M."/>
            <person name="Finn R."/>
            <person name="Kale V."/>
            <person name="Holt S."/>
            <person name="Cochrane G."/>
            <person name="Meng A."/>
            <person name="Brown T."/>
            <person name="Cohen L."/>
        </authorList>
    </citation>
    <scope>NUCLEOTIDE SEQUENCE</scope>
    <source>
        <strain evidence="6">CCMP441</strain>
    </source>
</reference>
<keyword evidence="3" id="KW-0966">Cell projection</keyword>
<dbReference type="PANTHER" id="PTHR14952:SF9">
    <property type="entry name" value="EF-HAND DOMAIN-CONTAINING PROTEIN"/>
    <property type="match status" value="1"/>
</dbReference>
<dbReference type="CDD" id="cd22985">
    <property type="entry name" value="DD_CrRSP11-like"/>
    <property type="match status" value="1"/>
</dbReference>
<dbReference type="Gene3D" id="1.20.890.10">
    <property type="entry name" value="cAMP-dependent protein kinase regulatory subunit, dimerization-anchoring domain"/>
    <property type="match status" value="1"/>
</dbReference>
<evidence type="ECO:0000256" key="1">
    <source>
        <dbReference type="ARBA" id="ARBA00004230"/>
    </source>
</evidence>
<dbReference type="SMART" id="SM00394">
    <property type="entry name" value="RIIa"/>
    <property type="match status" value="1"/>
</dbReference>
<keyword evidence="2" id="KW-0969">Cilium</keyword>
<dbReference type="InterPro" id="IPR003117">
    <property type="entry name" value="cAMP_dep_PK_reg_su_I/II_a/b"/>
</dbReference>
<dbReference type="EMBL" id="HBFK01017095">
    <property type="protein sequence ID" value="CAD8744041.1"/>
    <property type="molecule type" value="Transcribed_RNA"/>
</dbReference>
<dbReference type="Pfam" id="PF02197">
    <property type="entry name" value="RIIa"/>
    <property type="match status" value="1"/>
</dbReference>
<dbReference type="SUPFAM" id="SSF47391">
    <property type="entry name" value="Dimerization-anchoring domain of cAMP-dependent PK regulatory subunit"/>
    <property type="match status" value="1"/>
</dbReference>